<dbReference type="EMBL" id="JBHFFA010000004">
    <property type="protein sequence ID" value="KAL2630687.1"/>
    <property type="molecule type" value="Genomic_DNA"/>
</dbReference>
<organism evidence="1 2">
    <name type="scientific">Riccia fluitans</name>
    <dbReference type="NCBI Taxonomy" id="41844"/>
    <lineage>
        <taxon>Eukaryota</taxon>
        <taxon>Viridiplantae</taxon>
        <taxon>Streptophyta</taxon>
        <taxon>Embryophyta</taxon>
        <taxon>Marchantiophyta</taxon>
        <taxon>Marchantiopsida</taxon>
        <taxon>Marchantiidae</taxon>
        <taxon>Marchantiales</taxon>
        <taxon>Ricciaceae</taxon>
        <taxon>Riccia</taxon>
    </lineage>
</organism>
<reference evidence="1 2" key="1">
    <citation type="submission" date="2024-09" db="EMBL/GenBank/DDBJ databases">
        <title>Chromosome-scale assembly of Riccia fluitans.</title>
        <authorList>
            <person name="Paukszto L."/>
            <person name="Sawicki J."/>
            <person name="Karawczyk K."/>
            <person name="Piernik-Szablinska J."/>
            <person name="Szczecinska M."/>
            <person name="Mazdziarz M."/>
        </authorList>
    </citation>
    <scope>NUCLEOTIDE SEQUENCE [LARGE SCALE GENOMIC DNA]</scope>
    <source>
        <strain evidence="1">Rf_01</strain>
        <tissue evidence="1">Aerial parts of the thallus</tissue>
    </source>
</reference>
<sequence>MVSTRVGGGAGCDGRNRIFTVASRPEVRASCSRTRVSNAEQSYRRQLTRLAAAENPSTTGVVFPNPLCGRHTIQKFPPSI</sequence>
<dbReference type="AlphaFoldDB" id="A0ABD1YLW3"/>
<evidence type="ECO:0000313" key="1">
    <source>
        <dbReference type="EMBL" id="KAL2630687.1"/>
    </source>
</evidence>
<proteinExistence type="predicted"/>
<evidence type="ECO:0000313" key="2">
    <source>
        <dbReference type="Proteomes" id="UP001605036"/>
    </source>
</evidence>
<keyword evidence="2" id="KW-1185">Reference proteome</keyword>
<gene>
    <name evidence="1" type="ORF">R1flu_015373</name>
</gene>
<dbReference type="Proteomes" id="UP001605036">
    <property type="component" value="Unassembled WGS sequence"/>
</dbReference>
<accession>A0ABD1YLW3</accession>
<protein>
    <submittedName>
        <fullName evidence="1">Uncharacterized protein</fullName>
    </submittedName>
</protein>
<comment type="caution">
    <text evidence="1">The sequence shown here is derived from an EMBL/GenBank/DDBJ whole genome shotgun (WGS) entry which is preliminary data.</text>
</comment>
<name>A0ABD1YLW3_9MARC</name>